<name>U2H166_9BACT</name>
<evidence type="ECO:0000313" key="2">
    <source>
        <dbReference type="Proteomes" id="UP000016625"/>
    </source>
</evidence>
<accession>U2H166</accession>
<gene>
    <name evidence="1" type="ORF">UNSW2_276</name>
</gene>
<sequence length="54" mass="6357">MHDYLAIRSFVAGVSQTRNFHSACNFDIVKLNDKTLPESEQNLKFLEQIKKHFF</sequence>
<dbReference type="PATRIC" id="fig|1242965.3.peg.861"/>
<organism evidence="1 2">
    <name type="scientific">Campylobacter concisus UNSW2</name>
    <dbReference type="NCBI Taxonomy" id="1242965"/>
    <lineage>
        <taxon>Bacteria</taxon>
        <taxon>Pseudomonadati</taxon>
        <taxon>Campylobacterota</taxon>
        <taxon>Epsilonproteobacteria</taxon>
        <taxon>Campylobacterales</taxon>
        <taxon>Campylobacteraceae</taxon>
        <taxon>Campylobacter</taxon>
    </lineage>
</organism>
<comment type="caution">
    <text evidence="1">The sequence shown here is derived from an EMBL/GenBank/DDBJ whole genome shotgun (WGS) entry which is preliminary data.</text>
</comment>
<dbReference type="EMBL" id="ANNJ01000005">
    <property type="protein sequence ID" value="ERJ31958.1"/>
    <property type="molecule type" value="Genomic_DNA"/>
</dbReference>
<proteinExistence type="predicted"/>
<dbReference type="AlphaFoldDB" id="U2H166"/>
<dbReference type="Proteomes" id="UP000016625">
    <property type="component" value="Unassembled WGS sequence"/>
</dbReference>
<reference evidence="1 2" key="1">
    <citation type="journal article" date="2013" name="BMC Genomics">
        <title>Comparative genomics of Campylobacter concisus isolates reveals genetic diversity and provides insights into disease association.</title>
        <authorList>
            <person name="Deshpande N.P."/>
            <person name="Kaakoush N.O."/>
            <person name="Wilkins M.R."/>
            <person name="Mitchell H.M."/>
        </authorList>
    </citation>
    <scope>NUCLEOTIDE SEQUENCE [LARGE SCALE GENOMIC DNA]</scope>
    <source>
        <strain evidence="1 2">UNSW2</strain>
    </source>
</reference>
<protein>
    <submittedName>
        <fullName evidence="1">Uncharacterized protein</fullName>
    </submittedName>
</protein>
<evidence type="ECO:0000313" key="1">
    <source>
        <dbReference type="EMBL" id="ERJ31958.1"/>
    </source>
</evidence>
<dbReference type="RefSeq" id="WP_021092477.1">
    <property type="nucleotide sequence ID" value="NZ_ANNJ01000005.1"/>
</dbReference>